<sequence>MAALPVAWERCWQALEQALGPAPADASAAARPGAAHRCVRLLDRRWIAPGIVRSPQVTAESSMFRFNV</sequence>
<name>A0ABY8A6M2_9ACTN</name>
<keyword evidence="2" id="KW-1185">Reference proteome</keyword>
<proteinExistence type="predicted"/>
<organism evidence="1 2">
    <name type="scientific">Streptomyces yunnanensis</name>
    <dbReference type="NCBI Taxonomy" id="156453"/>
    <lineage>
        <taxon>Bacteria</taxon>
        <taxon>Bacillati</taxon>
        <taxon>Actinomycetota</taxon>
        <taxon>Actinomycetes</taxon>
        <taxon>Kitasatosporales</taxon>
        <taxon>Streptomycetaceae</taxon>
        <taxon>Streptomyces</taxon>
    </lineage>
</organism>
<protein>
    <submittedName>
        <fullName evidence="1">Uncharacterized protein</fullName>
    </submittedName>
</protein>
<evidence type="ECO:0000313" key="1">
    <source>
        <dbReference type="EMBL" id="WEB40610.1"/>
    </source>
</evidence>
<reference evidence="1 2" key="1">
    <citation type="submission" date="2022-03" db="EMBL/GenBank/DDBJ databases">
        <title>Streptomyces yunnanensis P86,complete genome.</title>
        <authorList>
            <person name="Chen S."/>
            <person name="Zhang Q."/>
        </authorList>
    </citation>
    <scope>NUCLEOTIDE SEQUENCE [LARGE SCALE GENOMIC DNA]</scope>
    <source>
        <strain evidence="1 2">P86</strain>
    </source>
</reference>
<dbReference type="RefSeq" id="WP_275307805.1">
    <property type="nucleotide sequence ID" value="NZ_CP095749.1"/>
</dbReference>
<dbReference type="Proteomes" id="UP001218629">
    <property type="component" value="Chromosome"/>
</dbReference>
<gene>
    <name evidence="1" type="ORF">MOV08_15840</name>
</gene>
<evidence type="ECO:0000313" key="2">
    <source>
        <dbReference type="Proteomes" id="UP001218629"/>
    </source>
</evidence>
<dbReference type="EMBL" id="CP095749">
    <property type="protein sequence ID" value="WEB40610.1"/>
    <property type="molecule type" value="Genomic_DNA"/>
</dbReference>
<accession>A0ABY8A6M2</accession>